<dbReference type="PANTHER" id="PTHR42928:SF5">
    <property type="entry name" value="BLR1237 PROTEIN"/>
    <property type="match status" value="1"/>
</dbReference>
<sequence>MKRTIEVGLGLIAALIMTAGVTATSLADEYPSSAITMVVPFPPGGGADIIMRALGKELSTQMGQSIIIDNRPGAGGTIAATYAKNAKPDGYTLFFGNTSTHATNQHIMDLKYDPVVDFSPVSSLLIIPHVLVVPADSSVESVEDLVALADTKPNGLSFATQGLGAGGQILGEQFSKATGKSMLAIPYKGGGPALLDTSAGRTDFMFSGLPPVRSFLADGTLRILAVAGPERLSIMPDVKAMSELGYPEVNLNFWMAVFAPAGTPSEITEKIYKELVTAANSDAMTELVTKSSMRLQVNGAAALADQVKSDTKTVGDLLTGVGLKK</sequence>
<dbReference type="SUPFAM" id="SSF53850">
    <property type="entry name" value="Periplasmic binding protein-like II"/>
    <property type="match status" value="1"/>
</dbReference>
<dbReference type="InterPro" id="IPR042100">
    <property type="entry name" value="Bug_dom1"/>
</dbReference>
<protein>
    <submittedName>
        <fullName evidence="2">Tripartite tricarboxylate transporter substrate binding protein</fullName>
    </submittedName>
</protein>
<dbReference type="PANTHER" id="PTHR42928">
    <property type="entry name" value="TRICARBOXYLATE-BINDING PROTEIN"/>
    <property type="match status" value="1"/>
</dbReference>
<comment type="similarity">
    <text evidence="1">Belongs to the UPF0065 (bug) family.</text>
</comment>
<name>A0ABU8TRN4_9HYPH</name>
<gene>
    <name evidence="2" type="ORF">V6575_22350</name>
</gene>
<dbReference type="Pfam" id="PF03401">
    <property type="entry name" value="TctC"/>
    <property type="match status" value="1"/>
</dbReference>
<dbReference type="CDD" id="cd07012">
    <property type="entry name" value="PBP2_Bug_TTT"/>
    <property type="match status" value="1"/>
</dbReference>
<evidence type="ECO:0000313" key="3">
    <source>
        <dbReference type="Proteomes" id="UP001385499"/>
    </source>
</evidence>
<dbReference type="Proteomes" id="UP001385499">
    <property type="component" value="Unassembled WGS sequence"/>
</dbReference>
<dbReference type="Gene3D" id="3.40.190.150">
    <property type="entry name" value="Bordetella uptake gene, domain 1"/>
    <property type="match status" value="1"/>
</dbReference>
<dbReference type="PIRSF" id="PIRSF017082">
    <property type="entry name" value="YflP"/>
    <property type="match status" value="1"/>
</dbReference>
<evidence type="ECO:0000313" key="2">
    <source>
        <dbReference type="EMBL" id="MEJ8476827.1"/>
    </source>
</evidence>
<dbReference type="EMBL" id="JBAKIA010000028">
    <property type="protein sequence ID" value="MEJ8476827.1"/>
    <property type="molecule type" value="Genomic_DNA"/>
</dbReference>
<reference evidence="2 3" key="1">
    <citation type="submission" date="2024-02" db="EMBL/GenBank/DDBJ databases">
        <title>Roseibium algae sp. nov., isolated from marine alga (Grateloupia sp.), showing potential in myo-inositol conversion.</title>
        <authorList>
            <person name="Wang Y."/>
        </authorList>
    </citation>
    <scope>NUCLEOTIDE SEQUENCE [LARGE SCALE GENOMIC DNA]</scope>
    <source>
        <strain evidence="2 3">H3510</strain>
    </source>
</reference>
<dbReference type="Gene3D" id="3.40.190.10">
    <property type="entry name" value="Periplasmic binding protein-like II"/>
    <property type="match status" value="1"/>
</dbReference>
<proteinExistence type="inferred from homology"/>
<evidence type="ECO:0000256" key="1">
    <source>
        <dbReference type="ARBA" id="ARBA00006987"/>
    </source>
</evidence>
<comment type="caution">
    <text evidence="2">The sequence shown here is derived from an EMBL/GenBank/DDBJ whole genome shotgun (WGS) entry which is preliminary data.</text>
</comment>
<dbReference type="RefSeq" id="WP_340277614.1">
    <property type="nucleotide sequence ID" value="NZ_JBAKIA010000028.1"/>
</dbReference>
<dbReference type="InterPro" id="IPR005064">
    <property type="entry name" value="BUG"/>
</dbReference>
<organism evidence="2 3">
    <name type="scientific">Roseibium algae</name>
    <dbReference type="NCBI Taxonomy" id="3123038"/>
    <lineage>
        <taxon>Bacteria</taxon>
        <taxon>Pseudomonadati</taxon>
        <taxon>Pseudomonadota</taxon>
        <taxon>Alphaproteobacteria</taxon>
        <taxon>Hyphomicrobiales</taxon>
        <taxon>Stappiaceae</taxon>
        <taxon>Roseibium</taxon>
    </lineage>
</organism>
<accession>A0ABU8TRN4</accession>
<keyword evidence="3" id="KW-1185">Reference proteome</keyword>